<keyword evidence="1" id="KW-0175">Coiled coil</keyword>
<dbReference type="Proteomes" id="UP000887563">
    <property type="component" value="Unplaced"/>
</dbReference>
<name>A0A914MSQ4_MELIC</name>
<sequence length="213" mass="24977">MRERLYHLERQVNQNRRQNDVWQFDRMVNTEAQRSYDRFVQDQMIQHRAAAININRFNHANYNSEQLMFTQHSKSNGTTFQMSFGRSSTSIQKQEDPNEGRFKKIEETVSHHNARFDNIDANMQNMSTNIQKMTRNIEMLTNAISQMNNKEKTGAGPTGTSIMEKNSSPEKIVLHQVNQTKMQVKFPVSILKNATTCKQQINKTTNKHVRWLI</sequence>
<protein>
    <submittedName>
        <fullName evidence="3">Uncharacterized protein</fullName>
    </submittedName>
</protein>
<proteinExistence type="predicted"/>
<keyword evidence="2" id="KW-1185">Reference proteome</keyword>
<accession>A0A914MSQ4</accession>
<feature type="coiled-coil region" evidence="1">
    <location>
        <begin position="116"/>
        <end position="150"/>
    </location>
</feature>
<reference evidence="3" key="1">
    <citation type="submission" date="2022-11" db="UniProtKB">
        <authorList>
            <consortium name="WormBaseParasite"/>
        </authorList>
    </citation>
    <scope>IDENTIFICATION</scope>
</reference>
<evidence type="ECO:0000313" key="3">
    <source>
        <dbReference type="WBParaSite" id="Minc3s02387g29791"/>
    </source>
</evidence>
<organism evidence="2 3">
    <name type="scientific">Meloidogyne incognita</name>
    <name type="common">Southern root-knot nematode worm</name>
    <name type="synonym">Oxyuris incognita</name>
    <dbReference type="NCBI Taxonomy" id="6306"/>
    <lineage>
        <taxon>Eukaryota</taxon>
        <taxon>Metazoa</taxon>
        <taxon>Ecdysozoa</taxon>
        <taxon>Nematoda</taxon>
        <taxon>Chromadorea</taxon>
        <taxon>Rhabditida</taxon>
        <taxon>Tylenchina</taxon>
        <taxon>Tylenchomorpha</taxon>
        <taxon>Tylenchoidea</taxon>
        <taxon>Meloidogynidae</taxon>
        <taxon>Meloidogyninae</taxon>
        <taxon>Meloidogyne</taxon>
        <taxon>Meloidogyne incognita group</taxon>
    </lineage>
</organism>
<evidence type="ECO:0000313" key="2">
    <source>
        <dbReference type="Proteomes" id="UP000887563"/>
    </source>
</evidence>
<dbReference type="WBParaSite" id="Minc3s02387g29791">
    <property type="protein sequence ID" value="Minc3s02387g29791"/>
    <property type="gene ID" value="Minc3s02387g29791"/>
</dbReference>
<dbReference type="AlphaFoldDB" id="A0A914MSQ4"/>
<evidence type="ECO:0000256" key="1">
    <source>
        <dbReference type="SAM" id="Coils"/>
    </source>
</evidence>